<proteinExistence type="predicted"/>
<evidence type="ECO:0000313" key="3">
    <source>
        <dbReference type="Proteomes" id="UP001152024"/>
    </source>
</evidence>
<organism evidence="2 3">
    <name type="scientific">Fusarium equiseti</name>
    <name type="common">Fusarium scirpi</name>
    <dbReference type="NCBI Taxonomy" id="61235"/>
    <lineage>
        <taxon>Eukaryota</taxon>
        <taxon>Fungi</taxon>
        <taxon>Dikarya</taxon>
        <taxon>Ascomycota</taxon>
        <taxon>Pezizomycotina</taxon>
        <taxon>Sordariomycetes</taxon>
        <taxon>Hypocreomycetidae</taxon>
        <taxon>Hypocreales</taxon>
        <taxon>Nectriaceae</taxon>
        <taxon>Fusarium</taxon>
        <taxon>Fusarium incarnatum-equiseti species complex</taxon>
    </lineage>
</organism>
<name>A0ABQ8RJG1_FUSEQ</name>
<feature type="compositionally biased region" description="Basic and acidic residues" evidence="1">
    <location>
        <begin position="29"/>
        <end position="46"/>
    </location>
</feature>
<reference evidence="2" key="1">
    <citation type="submission" date="2022-09" db="EMBL/GenBank/DDBJ databases">
        <title>Fusarium specimens isolated from Avocado Roots.</title>
        <authorList>
            <person name="Stajich J."/>
            <person name="Roper C."/>
            <person name="Heimlech-Rivalta G."/>
        </authorList>
    </citation>
    <scope>NUCLEOTIDE SEQUENCE</scope>
    <source>
        <strain evidence="2">CF00095</strain>
    </source>
</reference>
<evidence type="ECO:0000256" key="1">
    <source>
        <dbReference type="SAM" id="MobiDB-lite"/>
    </source>
</evidence>
<dbReference type="Proteomes" id="UP001152024">
    <property type="component" value="Unassembled WGS sequence"/>
</dbReference>
<accession>A0ABQ8RJG1</accession>
<feature type="compositionally biased region" description="Polar residues" evidence="1">
    <location>
        <begin position="149"/>
        <end position="162"/>
    </location>
</feature>
<feature type="region of interest" description="Disordered" evidence="1">
    <location>
        <begin position="142"/>
        <end position="171"/>
    </location>
</feature>
<dbReference type="EMBL" id="JAOQBH010000005">
    <property type="protein sequence ID" value="KAJ4136444.1"/>
    <property type="molecule type" value="Genomic_DNA"/>
</dbReference>
<gene>
    <name evidence="2" type="ORF">NW768_004057</name>
</gene>
<keyword evidence="3" id="KW-1185">Reference proteome</keyword>
<evidence type="ECO:0000313" key="2">
    <source>
        <dbReference type="EMBL" id="KAJ4136444.1"/>
    </source>
</evidence>
<comment type="caution">
    <text evidence="2">The sequence shown here is derived from an EMBL/GenBank/DDBJ whole genome shotgun (WGS) entry which is preliminary data.</text>
</comment>
<feature type="region of interest" description="Disordered" evidence="1">
    <location>
        <begin position="1"/>
        <end position="46"/>
    </location>
</feature>
<protein>
    <submittedName>
        <fullName evidence="2">Uncharacterized protein</fullName>
    </submittedName>
</protein>
<sequence length="319" mass="36699">MGKIVDTRGRLEDPKDQPRDETQMLPRVQQEKDTRTHDPQELKLQNRELRNTIDYLRGELLSATNEIQEHVDRLRDMESSERKLKDTVENKRKCIEKLNREKNNLETILESSERDLRVVVKKQDDGIKQLLRERVAATMRIKELERSQSGESGAKRSNTTPADSEAKRQKREQNLEAMKKAAAGQGVVLPPRPPPVPPTVIMKVEDEQNDSYMTSDDEEQSVPGLPLVEYGLNRNIIEQLTEIMKTPKSKRRLESFLEHGERDKYFCAHKVLRKGKSISTPLLPKQACPSQNCKHNFRVMVKDTTSGVKLHTAPYTPMV</sequence>
<feature type="compositionally biased region" description="Basic and acidic residues" evidence="1">
    <location>
        <begin position="1"/>
        <end position="22"/>
    </location>
</feature>
<feature type="region of interest" description="Disordered" evidence="1">
    <location>
        <begin position="176"/>
        <end position="195"/>
    </location>
</feature>